<reference evidence="2" key="1">
    <citation type="journal article" date="2014" name="Nucleic Acids Res.">
        <title>The evolutionary dynamics of variant antigen genes in Babesia reveal a history of genomic innovation underlying host-parasite interaction.</title>
        <authorList>
            <person name="Jackson A.P."/>
            <person name="Otto T.D."/>
            <person name="Darby A."/>
            <person name="Ramaprasad A."/>
            <person name="Xia D."/>
            <person name="Echaide I.E."/>
            <person name="Farber M."/>
            <person name="Gahlot S."/>
            <person name="Gamble J."/>
            <person name="Gupta D."/>
            <person name="Gupta Y."/>
            <person name="Jackson L."/>
            <person name="Malandrin L."/>
            <person name="Malas T.B."/>
            <person name="Moussa E."/>
            <person name="Nair M."/>
            <person name="Reid A.J."/>
            <person name="Sanders M."/>
            <person name="Sharma J."/>
            <person name="Tracey A."/>
            <person name="Quail M.A."/>
            <person name="Weir W."/>
            <person name="Wastling J.M."/>
            <person name="Hall N."/>
            <person name="Willadsen P."/>
            <person name="Lingelbach K."/>
            <person name="Shiels B."/>
            <person name="Tait A."/>
            <person name="Berriman M."/>
            <person name="Allred D.R."/>
            <person name="Pain A."/>
        </authorList>
    </citation>
    <scope>NUCLEOTIDE SEQUENCE</scope>
    <source>
        <strain evidence="2">1802A</strain>
    </source>
</reference>
<dbReference type="AlphaFoldDB" id="A0AAD9GBW5"/>
<feature type="transmembrane region" description="Helical" evidence="1">
    <location>
        <begin position="1165"/>
        <end position="1183"/>
    </location>
</feature>
<comment type="caution">
    <text evidence="2">The sequence shown here is derived from an EMBL/GenBank/DDBJ whole genome shotgun (WGS) entry which is preliminary data.</text>
</comment>
<protein>
    <submittedName>
        <fullName evidence="2">Variant erythrocyte surface antigen-1 family protein</fullName>
    </submittedName>
</protein>
<proteinExistence type="predicted"/>
<name>A0AAD9GBW5_BABDI</name>
<gene>
    <name evidence="2" type="ORF">X943_001871</name>
</gene>
<keyword evidence="1" id="KW-0472">Membrane</keyword>
<evidence type="ECO:0000313" key="2">
    <source>
        <dbReference type="EMBL" id="KAK1935521.1"/>
    </source>
</evidence>
<keyword evidence="3" id="KW-1185">Reference proteome</keyword>
<organism evidence="2 3">
    <name type="scientific">Babesia divergens</name>
    <dbReference type="NCBI Taxonomy" id="32595"/>
    <lineage>
        <taxon>Eukaryota</taxon>
        <taxon>Sar</taxon>
        <taxon>Alveolata</taxon>
        <taxon>Apicomplexa</taxon>
        <taxon>Aconoidasida</taxon>
        <taxon>Piroplasmida</taxon>
        <taxon>Babesiidae</taxon>
        <taxon>Babesia</taxon>
    </lineage>
</organism>
<evidence type="ECO:0000256" key="1">
    <source>
        <dbReference type="SAM" id="Phobius"/>
    </source>
</evidence>
<dbReference type="Proteomes" id="UP001195914">
    <property type="component" value="Unassembled WGS sequence"/>
</dbReference>
<reference evidence="2" key="2">
    <citation type="submission" date="2021-05" db="EMBL/GenBank/DDBJ databases">
        <authorList>
            <person name="Pain A."/>
        </authorList>
    </citation>
    <scope>NUCLEOTIDE SEQUENCE</scope>
    <source>
        <strain evidence="2">1802A</strain>
    </source>
</reference>
<feature type="non-terminal residue" evidence="2">
    <location>
        <position position="1213"/>
    </location>
</feature>
<keyword evidence="1" id="KW-1133">Transmembrane helix</keyword>
<dbReference type="EMBL" id="JAHBMH010000053">
    <property type="protein sequence ID" value="KAK1935521.1"/>
    <property type="molecule type" value="Genomic_DNA"/>
</dbReference>
<accession>A0AAD9GBW5</accession>
<keyword evidence="1" id="KW-0812">Transmembrane</keyword>
<sequence length="1213" mass="133141">MCSGGEALPSSLSVPRTLRSVLTGSLEPLGRITRMVCYMYYTDVFVGQDNIVKLKNALEAELKGSGLTVELTQLTDLASGLGFLAGLPACLCKTKKSVKEGLQKIYKELNKNISLISCDNLQLNCPSCVSKDFPCKCCVIQSINKVKGCQCLKTGGNKAQCHCNGKEVSCAQVLAGLEACLHLQCLQSDMEDICQCKAELKCCKSGKCDGTSPSCGFCKNLQTKTPQPTTGLGLSPPNPIRLAQRLDKFFGDNGPKGSCGCNSSPCTCCCLACQDCSASCNSECISSGCPHGSQGCPRKTFCLAINSIKVSSGSSLMRCCDSGKKCHCGLDPSSQCSGKCCKGSQHSVKCMIRRLVSYFKSLSSDPSQSEFSKKCCDLLCVVKTCEFLKMSYDNGKATEFKKHLEALKYSSPCGHDLWRTLKDFLYYCVHMVGAHVQSISGNINAAKQKCSQCPPTGRPQQHSCNNNCNGQCKGCKELLGDSHFMAILTRKFSSSYDSSNANWDSLCSKSGKCCGQPSCLQCSPPSSCPAGGCCEKCPKRLCAKIFLGILPCLYYGLKILYDRVQDPVTWPTWQKISMDFKGNPSSDLGRFLSALGYDLKNDLNVSLPGSEISSLLDPLFTSGILKSLYDASLEYFSKKYSGPTSTSFSSSLSHSDSKDPLTVRSMLLWLYGLRFHKHFPSLVSHCSSLCSPFGNSFHPDAVCYYLHLSCFLAPISIISFIETSDYTVANFFSDAQSEVSEFHYPSDPSELLEKLCEYVRKIYIPLKFLQYQCENGADKGGWASCTFGQKCAEKFQENSSPSGSFTSPSGSGCSSCSGHDTYLCTASANPDVHKEHCQNGQCLGSGPCTGKSASTSKHSSTKCKNPCPHPLLRFLLDGSSDPQSTSKDLKIFPTPFQPPKDFPPMGFKNLSPTAKSGYGLLHGAIICFCNSGFYPLTRLVQFAFWVSRYPETLGELFAFFFRFSESDVFKNFGDYVDGEPGFYPGRNFAATVRAFYGSEDSHKISSHPSDLRSLIACDGPKGSSNPTCGKYLHPLTYNAYHGFIEDFLDTYLSWVCHLAPKFQSELKRFHEEAQKKFKSCCSTGSCQKIVECPCALPFLYSFGFGFWSPKGLNCHGSSHTGQSPCTRKSCQNFVTQLGKVLEENSPLGLLIKAIDAFLWHIRLPFVYAFLYIWILVISYFYYVQFYKLDLLHIDSHLHLPRSFKILPSTLFSD</sequence>
<evidence type="ECO:0000313" key="3">
    <source>
        <dbReference type="Proteomes" id="UP001195914"/>
    </source>
</evidence>